<organism evidence="2">
    <name type="scientific">Leptospira interrogans serovar Hardjo str. Norma</name>
    <dbReference type="NCBI Taxonomy" id="1279460"/>
    <lineage>
        <taxon>Bacteria</taxon>
        <taxon>Pseudomonadati</taxon>
        <taxon>Spirochaetota</taxon>
        <taxon>Spirochaetia</taxon>
        <taxon>Leptospirales</taxon>
        <taxon>Leptospiraceae</taxon>
        <taxon>Leptospira</taxon>
    </lineage>
</organism>
<proteinExistence type="predicted"/>
<dbReference type="PATRIC" id="fig|1279460.3.peg.4622"/>
<dbReference type="AlphaFoldDB" id="A0A0M4NP23"/>
<name>A0A0M4NP23_LEPIR</name>
<dbReference type="EMBL" id="CP012604">
    <property type="protein sequence ID" value="ALE41647.1"/>
    <property type="molecule type" value="Genomic_DNA"/>
</dbReference>
<dbReference type="Pfam" id="PF13730">
    <property type="entry name" value="HTH_36"/>
    <property type="match status" value="1"/>
</dbReference>
<accession>A0A0M4NP23</accession>
<sequence length="312" mass="35083">MLKINVLSNKEGFRKPMGEHYPYIKIFADIIESGAWANLSSAAKTLYLVLLKFSDQHFKPVWPSTEVLLRLTGFKTKKSIIQGKRDLIQAGLLQVTPGTGHTSSRYYFCFNYPGSKIPPQGYNFGNPGGGEKETQGVGKNGSQGSGEVTPNHINITITNNQHQEPEKTKKQVSLDELGKEYGPATLTEALAIAKGRGMETNLRYVKGICKNLTRTNESLVPEFNQNQGEPYEKETTWNGFLRWSKDRLTKSSIETLEKIRVEPDGRTLCILDPVTESLRMIIAKYFTEEIRPPILVIFSAKNEENRITSTKH</sequence>
<evidence type="ECO:0000256" key="1">
    <source>
        <dbReference type="SAM" id="MobiDB-lite"/>
    </source>
</evidence>
<evidence type="ECO:0000313" key="3">
    <source>
        <dbReference type="Proteomes" id="UP000056502"/>
    </source>
</evidence>
<protein>
    <recommendedName>
        <fullName evidence="4">DNA-binding helix-turn-helix protein</fullName>
    </recommendedName>
</protein>
<evidence type="ECO:0000313" key="2">
    <source>
        <dbReference type="EMBL" id="ALE41647.1"/>
    </source>
</evidence>
<dbReference type="Proteomes" id="UP000056502">
    <property type="component" value="Chromosome II"/>
</dbReference>
<reference evidence="2 3" key="1">
    <citation type="journal article" date="2015" name="Genome Announc.">
        <title>Whole-Genome Sequence of Leptospira interrogans Serovar Hardjo Subtype Hardjoprajitno Strain Norma, Isolated from Cattle in a Leptospirosis Outbreak in Brazil.</title>
        <authorList>
            <person name="Cosate M.R."/>
            <person name="Soares S.C."/>
            <person name="Mendes T.A."/>
            <person name="Raittz R.T."/>
            <person name="Moreira E.C."/>
            <person name="Leite R."/>
            <person name="Fernandes G.R."/>
            <person name="Haddad J.P."/>
            <person name="Ortega J.M."/>
        </authorList>
    </citation>
    <scope>NUCLEOTIDE SEQUENCE [LARGE SCALE GENOMIC DNA]</scope>
    <source>
        <strain evidence="2 3">Norma</strain>
    </source>
</reference>
<evidence type="ECO:0008006" key="4">
    <source>
        <dbReference type="Google" id="ProtNLM"/>
    </source>
</evidence>
<gene>
    <name evidence="2" type="ORF">G436_4517</name>
</gene>
<feature type="region of interest" description="Disordered" evidence="1">
    <location>
        <begin position="126"/>
        <end position="152"/>
    </location>
</feature>